<dbReference type="EMBL" id="SRLD01000011">
    <property type="protein sequence ID" value="TGE17374.1"/>
    <property type="molecule type" value="Genomic_DNA"/>
</dbReference>
<comment type="similarity">
    <text evidence="1">Belongs to the universal stress protein A family.</text>
</comment>
<dbReference type="CDD" id="cd00293">
    <property type="entry name" value="USP-like"/>
    <property type="match status" value="2"/>
</dbReference>
<dbReference type="InterPro" id="IPR006015">
    <property type="entry name" value="Universal_stress_UspA"/>
</dbReference>
<evidence type="ECO:0000256" key="1">
    <source>
        <dbReference type="ARBA" id="ARBA00008791"/>
    </source>
</evidence>
<dbReference type="PANTHER" id="PTHR46268:SF6">
    <property type="entry name" value="UNIVERSAL STRESS PROTEIN UP12"/>
    <property type="match status" value="1"/>
</dbReference>
<evidence type="ECO:0000259" key="2">
    <source>
        <dbReference type="Pfam" id="PF00582"/>
    </source>
</evidence>
<dbReference type="InterPro" id="IPR014729">
    <property type="entry name" value="Rossmann-like_a/b/a_fold"/>
</dbReference>
<gene>
    <name evidence="3" type="ORF">E5J99_07365</name>
</gene>
<proteinExistence type="inferred from homology"/>
<sequence>MKNLLVPTDFSAESHHAFDVALQLARRLGSRVTLLHVVEVPETATVSGAVGGIELPDRDEGMDDAWMPQLLKETRRRMHELVSEASRTSPTVSVRDLVLTARTDSAILQTIEEQHIDLVVVGAQIHTETEVLFEGSHTEQLVRLAPCPVLTVKYAVADFAPRRILFASDFTAEADQAVRGLRQVQALFPDAELHLLQVIEDEAQRAAVQAQITAFAQRHGLQHPRPAVFIDSSPSEGIPRYARQVQANLLVVPTHGRTGRHRFLHTSIAESVATHAFPPVLTFKLA</sequence>
<evidence type="ECO:0000313" key="4">
    <source>
        <dbReference type="Proteomes" id="UP000297739"/>
    </source>
</evidence>
<dbReference type="SUPFAM" id="SSF52402">
    <property type="entry name" value="Adenine nucleotide alpha hydrolases-like"/>
    <property type="match status" value="2"/>
</dbReference>
<accession>A0A4Z0PN23</accession>
<dbReference type="PANTHER" id="PTHR46268">
    <property type="entry name" value="STRESS RESPONSE PROTEIN NHAX"/>
    <property type="match status" value="1"/>
</dbReference>
<keyword evidence="4" id="KW-1185">Reference proteome</keyword>
<protein>
    <submittedName>
        <fullName evidence="3">Universal stress protein</fullName>
    </submittedName>
</protein>
<reference evidence="3 4" key="1">
    <citation type="submission" date="2019-04" db="EMBL/GenBank/DDBJ databases">
        <authorList>
            <person name="Feng G."/>
            <person name="Zhang J."/>
            <person name="Zhu H."/>
        </authorList>
    </citation>
    <scope>NUCLEOTIDE SEQUENCE [LARGE SCALE GENOMIC DNA]</scope>
    <source>
        <strain evidence="3 4">JCM 17223</strain>
    </source>
</reference>
<dbReference type="Proteomes" id="UP000297739">
    <property type="component" value="Unassembled WGS sequence"/>
</dbReference>
<name>A0A4Z0PN23_9BACT</name>
<dbReference type="PRINTS" id="PR01438">
    <property type="entry name" value="UNVRSLSTRESS"/>
</dbReference>
<evidence type="ECO:0000313" key="3">
    <source>
        <dbReference type="EMBL" id="TGE17374.1"/>
    </source>
</evidence>
<comment type="caution">
    <text evidence="3">The sequence shown here is derived from an EMBL/GenBank/DDBJ whole genome shotgun (WGS) entry which is preliminary data.</text>
</comment>
<feature type="domain" description="UspA" evidence="2">
    <location>
        <begin position="1"/>
        <end position="153"/>
    </location>
</feature>
<dbReference type="Pfam" id="PF00582">
    <property type="entry name" value="Usp"/>
    <property type="match status" value="2"/>
</dbReference>
<dbReference type="OrthoDB" id="1522603at2"/>
<dbReference type="AlphaFoldDB" id="A0A4Z0PN23"/>
<dbReference type="RefSeq" id="WP_135497077.1">
    <property type="nucleotide sequence ID" value="NZ_SRLD01000011.1"/>
</dbReference>
<feature type="domain" description="UspA" evidence="2">
    <location>
        <begin position="162"/>
        <end position="283"/>
    </location>
</feature>
<dbReference type="InterPro" id="IPR006016">
    <property type="entry name" value="UspA"/>
</dbReference>
<organism evidence="3 4">
    <name type="scientific">Hymenobacter elongatus</name>
    <dbReference type="NCBI Taxonomy" id="877208"/>
    <lineage>
        <taxon>Bacteria</taxon>
        <taxon>Pseudomonadati</taxon>
        <taxon>Bacteroidota</taxon>
        <taxon>Cytophagia</taxon>
        <taxon>Cytophagales</taxon>
        <taxon>Hymenobacteraceae</taxon>
        <taxon>Hymenobacter</taxon>
    </lineage>
</organism>
<dbReference type="Gene3D" id="3.40.50.620">
    <property type="entry name" value="HUPs"/>
    <property type="match status" value="2"/>
</dbReference>